<dbReference type="Proteomes" id="UP000027195">
    <property type="component" value="Unassembled WGS sequence"/>
</dbReference>
<evidence type="ECO:0000313" key="8">
    <source>
        <dbReference type="EMBL" id="KDQ19846.1"/>
    </source>
</evidence>
<accession>A0A067N7Y0</accession>
<protein>
    <recommendedName>
        <fullName evidence="7">ABC transporter domain-containing protein</fullName>
    </recommendedName>
</protein>
<dbReference type="InterPro" id="IPR017871">
    <property type="entry name" value="ABC_transporter-like_CS"/>
</dbReference>
<evidence type="ECO:0000259" key="7">
    <source>
        <dbReference type="PROSITE" id="PS50893"/>
    </source>
</evidence>
<dbReference type="HOGENOM" id="CLU_000604_63_0_1"/>
<dbReference type="InParanoid" id="A0A067N7Y0"/>
<dbReference type="InterPro" id="IPR003439">
    <property type="entry name" value="ABC_transporter-like_ATP-bd"/>
</dbReference>
<dbReference type="GO" id="GO:0016020">
    <property type="term" value="C:membrane"/>
    <property type="evidence" value="ECO:0007669"/>
    <property type="project" value="UniProtKB-SubCell"/>
</dbReference>
<dbReference type="STRING" id="930990.A0A067N7Y0"/>
<dbReference type="InterPro" id="IPR003593">
    <property type="entry name" value="AAA+_ATPase"/>
</dbReference>
<reference evidence="9" key="1">
    <citation type="journal article" date="2014" name="Proc. Natl. Acad. Sci. U.S.A.">
        <title>Extensive sampling of basidiomycete genomes demonstrates inadequacy of the white-rot/brown-rot paradigm for wood decay fungi.</title>
        <authorList>
            <person name="Riley R."/>
            <person name="Salamov A.A."/>
            <person name="Brown D.W."/>
            <person name="Nagy L.G."/>
            <person name="Floudas D."/>
            <person name="Held B.W."/>
            <person name="Levasseur A."/>
            <person name="Lombard V."/>
            <person name="Morin E."/>
            <person name="Otillar R."/>
            <person name="Lindquist E.A."/>
            <person name="Sun H."/>
            <person name="LaButti K.M."/>
            <person name="Schmutz J."/>
            <person name="Jabbour D."/>
            <person name="Luo H."/>
            <person name="Baker S.E."/>
            <person name="Pisabarro A.G."/>
            <person name="Walton J.D."/>
            <person name="Blanchette R.A."/>
            <person name="Henrissat B."/>
            <person name="Martin F."/>
            <person name="Cullen D."/>
            <person name="Hibbett D.S."/>
            <person name="Grigoriev I.V."/>
        </authorList>
    </citation>
    <scope>NUCLEOTIDE SEQUENCE [LARGE SCALE GENOMIC DNA]</scope>
    <source>
        <strain evidence="9">FD-172 SS1</strain>
    </source>
</reference>
<comment type="subcellular location">
    <subcellularLocation>
        <location evidence="1">Membrane</location>
        <topology evidence="1">Multi-pass membrane protein</topology>
    </subcellularLocation>
</comment>
<dbReference type="SMART" id="SM00382">
    <property type="entry name" value="AAA"/>
    <property type="match status" value="1"/>
</dbReference>
<keyword evidence="5" id="KW-1133">Transmembrane helix</keyword>
<dbReference type="GO" id="GO:0034040">
    <property type="term" value="F:ATPase-coupled lipid transmembrane transporter activity"/>
    <property type="evidence" value="ECO:0007669"/>
    <property type="project" value="TreeGrafter"/>
</dbReference>
<keyword evidence="4" id="KW-0067">ATP-binding</keyword>
<organism evidence="8 9">
    <name type="scientific">Botryobasidium botryosum (strain FD-172 SS1)</name>
    <dbReference type="NCBI Taxonomy" id="930990"/>
    <lineage>
        <taxon>Eukaryota</taxon>
        <taxon>Fungi</taxon>
        <taxon>Dikarya</taxon>
        <taxon>Basidiomycota</taxon>
        <taxon>Agaricomycotina</taxon>
        <taxon>Agaricomycetes</taxon>
        <taxon>Cantharellales</taxon>
        <taxon>Botryobasidiaceae</taxon>
        <taxon>Botryobasidium</taxon>
    </lineage>
</organism>
<name>A0A067N7Y0_BOTB1</name>
<evidence type="ECO:0000256" key="2">
    <source>
        <dbReference type="ARBA" id="ARBA00022692"/>
    </source>
</evidence>
<dbReference type="PANTHER" id="PTHR24221:SF646">
    <property type="entry name" value="HAEMOLYSIN SECRETION ATP-BINDING PROTEIN"/>
    <property type="match status" value="1"/>
</dbReference>
<dbReference type="PROSITE" id="PS50893">
    <property type="entry name" value="ABC_TRANSPORTER_2"/>
    <property type="match status" value="1"/>
</dbReference>
<evidence type="ECO:0000313" key="9">
    <source>
        <dbReference type="Proteomes" id="UP000027195"/>
    </source>
</evidence>
<dbReference type="SUPFAM" id="SSF90123">
    <property type="entry name" value="ABC transporter transmembrane region"/>
    <property type="match status" value="1"/>
</dbReference>
<proteinExistence type="predicted"/>
<dbReference type="PROSITE" id="PS00211">
    <property type="entry name" value="ABC_TRANSPORTER_1"/>
    <property type="match status" value="1"/>
</dbReference>
<evidence type="ECO:0000256" key="4">
    <source>
        <dbReference type="ARBA" id="ARBA00022840"/>
    </source>
</evidence>
<keyword evidence="6" id="KW-0472">Membrane</keyword>
<dbReference type="Gene3D" id="3.40.50.300">
    <property type="entry name" value="P-loop containing nucleotide triphosphate hydrolases"/>
    <property type="match status" value="1"/>
</dbReference>
<feature type="domain" description="ABC transporter" evidence="7">
    <location>
        <begin position="421"/>
        <end position="689"/>
    </location>
</feature>
<keyword evidence="3" id="KW-0547">Nucleotide-binding</keyword>
<keyword evidence="2" id="KW-0812">Transmembrane</keyword>
<dbReference type="OrthoDB" id="6500128at2759"/>
<gene>
    <name evidence="8" type="ORF">BOTBODRAFT_379709</name>
</gene>
<dbReference type="SUPFAM" id="SSF52540">
    <property type="entry name" value="P-loop containing nucleoside triphosphate hydrolases"/>
    <property type="match status" value="1"/>
</dbReference>
<evidence type="ECO:0000256" key="6">
    <source>
        <dbReference type="ARBA" id="ARBA00023136"/>
    </source>
</evidence>
<dbReference type="EMBL" id="KL198018">
    <property type="protein sequence ID" value="KDQ19846.1"/>
    <property type="molecule type" value="Genomic_DNA"/>
</dbReference>
<dbReference type="GO" id="GO:0005524">
    <property type="term" value="F:ATP binding"/>
    <property type="evidence" value="ECO:0007669"/>
    <property type="project" value="UniProtKB-KW"/>
</dbReference>
<evidence type="ECO:0000256" key="3">
    <source>
        <dbReference type="ARBA" id="ARBA00022741"/>
    </source>
</evidence>
<dbReference type="Pfam" id="PF00005">
    <property type="entry name" value="ABC_tran"/>
    <property type="match status" value="1"/>
</dbReference>
<evidence type="ECO:0000256" key="5">
    <source>
        <dbReference type="ARBA" id="ARBA00022989"/>
    </source>
</evidence>
<dbReference type="InterPro" id="IPR036640">
    <property type="entry name" value="ABC1_TM_sf"/>
</dbReference>
<dbReference type="InterPro" id="IPR027417">
    <property type="entry name" value="P-loop_NTPase"/>
</dbReference>
<keyword evidence="9" id="KW-1185">Reference proteome</keyword>
<dbReference type="InterPro" id="IPR039421">
    <property type="entry name" value="Type_1_exporter"/>
</dbReference>
<dbReference type="PANTHER" id="PTHR24221">
    <property type="entry name" value="ATP-BINDING CASSETTE SUB-FAMILY B"/>
    <property type="match status" value="1"/>
</dbReference>
<dbReference type="AlphaFoldDB" id="A0A067N7Y0"/>
<sequence length="695" mass="77292">MNKHDLPHESFDEKARKAASNNQFKFVRVGIWNLFFDLSRRNSRIQLDIPSRVSGLGETIPYLWRYMSDVRKAGGDVLVFDIALSAINALLPAVSLYYSGELLRMIQATIEKREIDQGSFIHIAAAHAVCSIAAKGCNRAKFQNASVLKRRIEAHFREHILHAHARLDVPTFNDAAVQSRLGACFSGDNSVGWTALSKIIHWSTNVLQLLSQLLVIANMLQGQKNDILLALLCFVAPLFMWIGERGTGLWNNNWVAYSSDVNYIKLEGLSRCTQDARYRHEIVAGNLQSYIQDKYRAASKTLGDASMSLDGARQVLHATERGVPSFLYDLVGQAPELFIAARALKAPSTIPVSLASLKVLQEKASTLSSLAFVIWRESQSLLSQFRAIRNFYEIINIPNKVVDGNEPYPIDTKDGKVGAAIEFKNVSFRYPDAEKDALRDVSFSIKPGQLCVIVGANGEGKSSIIKLLNRIYDCTSGQILFDGKDIRSLRLADVHRRTSVLYQDYQHFPVSIGENIGMGDPQDSHNDLRIREAAKLGGAADFVNSLPESFDTLLDSSTGVYMGGDNPDPLFERIVSSKLLRRSIRTSLSGGQMQRLALSRTFMQPDGDVTLCLYDEPSAALDPQAEYDLFQRLCALKGEKTMVFSSHRFGHLTKHADIILYMKDATVCEAGTHAELLAEDGLYAKLYNIQAQAFL</sequence>
<evidence type="ECO:0000256" key="1">
    <source>
        <dbReference type="ARBA" id="ARBA00004141"/>
    </source>
</evidence>
<dbReference type="GO" id="GO:0016887">
    <property type="term" value="F:ATP hydrolysis activity"/>
    <property type="evidence" value="ECO:0007669"/>
    <property type="project" value="InterPro"/>
</dbReference>